<evidence type="ECO:0000259" key="1">
    <source>
        <dbReference type="Pfam" id="PF05899"/>
    </source>
</evidence>
<dbReference type="AlphaFoldDB" id="A0A1M5R0S9"/>
<dbReference type="InterPro" id="IPR011051">
    <property type="entry name" value="RmlC_Cupin_sf"/>
</dbReference>
<dbReference type="STRING" id="1123380.SAMN02745199_0262"/>
<dbReference type="SUPFAM" id="SSF51182">
    <property type="entry name" value="RmlC-like cupins"/>
    <property type="match status" value="1"/>
</dbReference>
<dbReference type="InterPro" id="IPR008579">
    <property type="entry name" value="UGlyAH_Cupin_dom"/>
</dbReference>
<sequence>MEIRIKKLSDKEIEELGIKNWPIWTKEVSVFDWYYDEKEKCYFLEGEVEVETQDGKTYTIKKGDFVEFPKGLKCIWKIKSPVRKHYKIG</sequence>
<reference evidence="3" key="1">
    <citation type="submission" date="2016-11" db="EMBL/GenBank/DDBJ databases">
        <authorList>
            <person name="Varghese N."/>
            <person name="Submissions S."/>
        </authorList>
    </citation>
    <scope>NUCLEOTIDE SEQUENCE [LARGE SCALE GENOMIC DNA]</scope>
    <source>
        <strain evidence="3">DSM 15807</strain>
    </source>
</reference>
<dbReference type="EMBL" id="FQXN01000001">
    <property type="protein sequence ID" value="SHH19751.1"/>
    <property type="molecule type" value="Genomic_DNA"/>
</dbReference>
<organism evidence="2 3">
    <name type="scientific">Thermosipho atlanticus DSM 15807</name>
    <dbReference type="NCBI Taxonomy" id="1123380"/>
    <lineage>
        <taxon>Bacteria</taxon>
        <taxon>Thermotogati</taxon>
        <taxon>Thermotogota</taxon>
        <taxon>Thermotogae</taxon>
        <taxon>Thermotogales</taxon>
        <taxon>Fervidobacteriaceae</taxon>
        <taxon>Thermosipho</taxon>
    </lineage>
</organism>
<dbReference type="Proteomes" id="UP000242592">
    <property type="component" value="Unassembled WGS sequence"/>
</dbReference>
<dbReference type="InterPro" id="IPR014710">
    <property type="entry name" value="RmlC-like_jellyroll"/>
</dbReference>
<evidence type="ECO:0000313" key="3">
    <source>
        <dbReference type="Proteomes" id="UP000242592"/>
    </source>
</evidence>
<accession>A0A1M5R0S9</accession>
<dbReference type="Gene3D" id="2.60.120.10">
    <property type="entry name" value="Jelly Rolls"/>
    <property type="match status" value="1"/>
</dbReference>
<dbReference type="Pfam" id="PF05899">
    <property type="entry name" value="Cupin_3"/>
    <property type="match status" value="1"/>
</dbReference>
<feature type="domain" description="(S)-ureidoglycine aminohydrolase cupin" evidence="1">
    <location>
        <begin position="14"/>
        <end position="86"/>
    </location>
</feature>
<evidence type="ECO:0000313" key="2">
    <source>
        <dbReference type="EMBL" id="SHH19751.1"/>
    </source>
</evidence>
<keyword evidence="3" id="KW-1185">Reference proteome</keyword>
<dbReference type="PANTHER" id="PTHR33271:SF22">
    <property type="entry name" value="OS04G0445200 PROTEIN"/>
    <property type="match status" value="1"/>
</dbReference>
<name>A0A1M5R0S9_9BACT</name>
<dbReference type="CDD" id="cd02227">
    <property type="entry name" value="cupin_TM1112-like"/>
    <property type="match status" value="1"/>
</dbReference>
<dbReference type="OrthoDB" id="9799053at2"/>
<dbReference type="RefSeq" id="WP_073071289.1">
    <property type="nucleotide sequence ID" value="NZ_FQXN01000001.1"/>
</dbReference>
<dbReference type="PANTHER" id="PTHR33271">
    <property type="entry name" value="OS04G0445200 PROTEIN"/>
    <property type="match status" value="1"/>
</dbReference>
<gene>
    <name evidence="2" type="ORF">SAMN02745199_0262</name>
</gene>
<protein>
    <recommendedName>
        <fullName evidence="1">(S)-ureidoglycine aminohydrolase cupin domain-containing protein</fullName>
    </recommendedName>
</protein>
<proteinExistence type="predicted"/>